<sequence length="173" mass="19258">MKQSPPLLVRLLLALTSRYSIVLINVLLVAIGVLSLKELAPLLFNAQDNTKEMEDIVENLGVILIGYGVAIEERHAFMNIFRLYPEHEDKTQAAVDHHCHEYGLCYLLLGLFMEVCVALVKLPNSIVDTSQEELLLFGIGAVLLAWSAWLMLRHCAVLLRPGRFDAPEGHGLG</sequence>
<feature type="transmembrane region" description="Helical" evidence="1">
    <location>
        <begin position="12"/>
        <end position="36"/>
    </location>
</feature>
<proteinExistence type="predicted"/>
<comment type="caution">
    <text evidence="2">The sequence shown here is derived from an EMBL/GenBank/DDBJ whole genome shotgun (WGS) entry which is preliminary data.</text>
</comment>
<dbReference type="AlphaFoldDB" id="A0A6V8LW66"/>
<accession>A0A6V8LW66</accession>
<feature type="transmembrane region" description="Helical" evidence="1">
    <location>
        <begin position="104"/>
        <end position="122"/>
    </location>
</feature>
<gene>
    <name evidence="2" type="ORF">NNJEOMEG_01895</name>
</gene>
<reference evidence="2 3" key="1">
    <citation type="submission" date="2020-04" db="EMBL/GenBank/DDBJ databases">
        <authorList>
            <consortium name="Desulfovibrio sp. FSS-1 genome sequencing consortium"/>
            <person name="Shimoshige H."/>
            <person name="Kobayashi H."/>
            <person name="Maekawa T."/>
        </authorList>
    </citation>
    <scope>NUCLEOTIDE SEQUENCE [LARGE SCALE GENOMIC DNA]</scope>
    <source>
        <strain evidence="2 3">SIID29052-01</strain>
    </source>
</reference>
<name>A0A6V8LW66_9BACT</name>
<dbReference type="EMBL" id="BLTE01000007">
    <property type="protein sequence ID" value="GFK94056.1"/>
    <property type="molecule type" value="Genomic_DNA"/>
</dbReference>
<evidence type="ECO:0000313" key="3">
    <source>
        <dbReference type="Proteomes" id="UP000494245"/>
    </source>
</evidence>
<evidence type="ECO:0000256" key="1">
    <source>
        <dbReference type="SAM" id="Phobius"/>
    </source>
</evidence>
<keyword evidence="1" id="KW-0472">Membrane</keyword>
<keyword evidence="1" id="KW-0812">Transmembrane</keyword>
<protein>
    <submittedName>
        <fullName evidence="2">Uncharacterized protein</fullName>
    </submittedName>
</protein>
<reference evidence="2 3" key="2">
    <citation type="submission" date="2020-05" db="EMBL/GenBank/DDBJ databases">
        <title>Draft genome sequence of Desulfovibrio sp. strainFSS-1.</title>
        <authorList>
            <person name="Shimoshige H."/>
            <person name="Kobayashi H."/>
            <person name="Maekawa T."/>
        </authorList>
    </citation>
    <scope>NUCLEOTIDE SEQUENCE [LARGE SCALE GENOMIC DNA]</scope>
    <source>
        <strain evidence="2 3">SIID29052-01</strain>
    </source>
</reference>
<keyword evidence="1" id="KW-1133">Transmembrane helix</keyword>
<dbReference type="Proteomes" id="UP000494245">
    <property type="component" value="Unassembled WGS sequence"/>
</dbReference>
<feature type="transmembrane region" description="Helical" evidence="1">
    <location>
        <begin position="134"/>
        <end position="152"/>
    </location>
</feature>
<keyword evidence="3" id="KW-1185">Reference proteome</keyword>
<dbReference type="RefSeq" id="WP_173083730.1">
    <property type="nucleotide sequence ID" value="NZ_BLTE01000007.1"/>
</dbReference>
<organism evidence="2 3">
    <name type="scientific">Fundidesulfovibrio magnetotacticus</name>
    <dbReference type="NCBI Taxonomy" id="2730080"/>
    <lineage>
        <taxon>Bacteria</taxon>
        <taxon>Pseudomonadati</taxon>
        <taxon>Thermodesulfobacteriota</taxon>
        <taxon>Desulfovibrionia</taxon>
        <taxon>Desulfovibrionales</taxon>
        <taxon>Desulfovibrionaceae</taxon>
        <taxon>Fundidesulfovibrio</taxon>
    </lineage>
</organism>
<evidence type="ECO:0000313" key="2">
    <source>
        <dbReference type="EMBL" id="GFK94056.1"/>
    </source>
</evidence>